<dbReference type="Proteomes" id="UP000176634">
    <property type="component" value="Unassembled WGS sequence"/>
</dbReference>
<name>A0A1F6P861_9BACT</name>
<gene>
    <name evidence="2" type="ORF">A2563_04920</name>
</gene>
<keyword evidence="1" id="KW-0812">Transmembrane</keyword>
<evidence type="ECO:0000313" key="3">
    <source>
        <dbReference type="Proteomes" id="UP000176634"/>
    </source>
</evidence>
<organism evidence="2 3">
    <name type="scientific">Candidatus Magasanikbacteria bacterium RIFOXYD1_FULL_40_23</name>
    <dbReference type="NCBI Taxonomy" id="1798705"/>
    <lineage>
        <taxon>Bacteria</taxon>
        <taxon>Candidatus Magasanikiibacteriota</taxon>
    </lineage>
</organism>
<evidence type="ECO:0000313" key="2">
    <source>
        <dbReference type="EMBL" id="OGH92298.1"/>
    </source>
</evidence>
<evidence type="ECO:0000256" key="1">
    <source>
        <dbReference type="SAM" id="Phobius"/>
    </source>
</evidence>
<proteinExistence type="predicted"/>
<reference evidence="2 3" key="1">
    <citation type="journal article" date="2016" name="Nat. Commun.">
        <title>Thousands of microbial genomes shed light on interconnected biogeochemical processes in an aquifer system.</title>
        <authorList>
            <person name="Anantharaman K."/>
            <person name="Brown C.T."/>
            <person name="Hug L.A."/>
            <person name="Sharon I."/>
            <person name="Castelle C.J."/>
            <person name="Probst A.J."/>
            <person name="Thomas B.C."/>
            <person name="Singh A."/>
            <person name="Wilkins M.J."/>
            <person name="Karaoz U."/>
            <person name="Brodie E.L."/>
            <person name="Williams K.H."/>
            <person name="Hubbard S.S."/>
            <person name="Banfield J.F."/>
        </authorList>
    </citation>
    <scope>NUCLEOTIDE SEQUENCE [LARGE SCALE GENOMIC DNA]</scope>
</reference>
<sequence length="73" mass="7669">MNAQIIIVPIPLLLPGLPLFISMADITKPAPSRIAAKTMGKKRPVTTPAAAQITETVIVQSMIASSIVFVGDN</sequence>
<protein>
    <submittedName>
        <fullName evidence="2">Uncharacterized protein</fullName>
    </submittedName>
</protein>
<feature type="transmembrane region" description="Helical" evidence="1">
    <location>
        <begin position="6"/>
        <end position="24"/>
    </location>
</feature>
<dbReference type="AlphaFoldDB" id="A0A1F6P861"/>
<dbReference type="EMBL" id="MFRA01000006">
    <property type="protein sequence ID" value="OGH92298.1"/>
    <property type="molecule type" value="Genomic_DNA"/>
</dbReference>
<comment type="caution">
    <text evidence="2">The sequence shown here is derived from an EMBL/GenBank/DDBJ whole genome shotgun (WGS) entry which is preliminary data.</text>
</comment>
<keyword evidence="1" id="KW-1133">Transmembrane helix</keyword>
<keyword evidence="1" id="KW-0472">Membrane</keyword>
<accession>A0A1F6P861</accession>